<name>A0A8C0XH18_CASCN</name>
<feature type="region of interest" description="Disordered" evidence="1">
    <location>
        <begin position="105"/>
        <end position="128"/>
    </location>
</feature>
<proteinExistence type="predicted"/>
<dbReference type="Ensembl" id="ENSCCNT00000033306.1">
    <property type="protein sequence ID" value="ENSCCNP00000026258.1"/>
    <property type="gene ID" value="ENSCCNG00000025499.1"/>
</dbReference>
<feature type="region of interest" description="Disordered" evidence="1">
    <location>
        <begin position="1"/>
        <end position="27"/>
    </location>
</feature>
<evidence type="ECO:0000313" key="2">
    <source>
        <dbReference type="Ensembl" id="ENSCCNP00000026258.1"/>
    </source>
</evidence>
<dbReference type="AlphaFoldDB" id="A0A8C0XH18"/>
<sequence length="128" mass="14373">SQRRLSPGPRLPCPRDSRRPRRAGAMRLDPRPAALALLLLLLLGAAAAGAGKAEDLHYPQGEHRADYDREALLGVQEDVDEFVKLDHEEQQKRLQSILRKIDSDSDGFLTESKDCPTPPPMEKSLRRR</sequence>
<evidence type="ECO:0000256" key="1">
    <source>
        <dbReference type="SAM" id="MobiDB-lite"/>
    </source>
</evidence>
<reference evidence="2" key="1">
    <citation type="submission" date="2023-09" db="UniProtKB">
        <authorList>
            <consortium name="Ensembl"/>
        </authorList>
    </citation>
    <scope>IDENTIFICATION</scope>
</reference>
<organism evidence="2">
    <name type="scientific">Castor canadensis</name>
    <name type="common">American beaver</name>
    <dbReference type="NCBI Taxonomy" id="51338"/>
    <lineage>
        <taxon>Eukaryota</taxon>
        <taxon>Metazoa</taxon>
        <taxon>Chordata</taxon>
        <taxon>Craniata</taxon>
        <taxon>Vertebrata</taxon>
        <taxon>Euteleostomi</taxon>
        <taxon>Mammalia</taxon>
        <taxon>Eutheria</taxon>
        <taxon>Euarchontoglires</taxon>
        <taxon>Glires</taxon>
        <taxon>Rodentia</taxon>
        <taxon>Castorimorpha</taxon>
        <taxon>Castoridae</taxon>
        <taxon>Castor</taxon>
    </lineage>
</organism>
<accession>A0A8C0XH18</accession>
<protein>
    <submittedName>
        <fullName evidence="2">Uncharacterized protein</fullName>
    </submittedName>
</protein>